<gene>
    <name evidence="1" type="ORF">H4219_004221</name>
</gene>
<dbReference type="Proteomes" id="UP001150538">
    <property type="component" value="Unassembled WGS sequence"/>
</dbReference>
<dbReference type="EMBL" id="JANBPU010000138">
    <property type="protein sequence ID" value="KAJ1915611.1"/>
    <property type="molecule type" value="Genomic_DNA"/>
</dbReference>
<keyword evidence="2" id="KW-1185">Reference proteome</keyword>
<evidence type="ECO:0008006" key="3">
    <source>
        <dbReference type="Google" id="ProtNLM"/>
    </source>
</evidence>
<accession>A0A9W7ZY16</accession>
<dbReference type="SUPFAM" id="SSF52047">
    <property type="entry name" value="RNI-like"/>
    <property type="match status" value="1"/>
</dbReference>
<organism evidence="1 2">
    <name type="scientific">Mycoemilia scoparia</name>
    <dbReference type="NCBI Taxonomy" id="417184"/>
    <lineage>
        <taxon>Eukaryota</taxon>
        <taxon>Fungi</taxon>
        <taxon>Fungi incertae sedis</taxon>
        <taxon>Zoopagomycota</taxon>
        <taxon>Kickxellomycotina</taxon>
        <taxon>Kickxellomycetes</taxon>
        <taxon>Kickxellales</taxon>
        <taxon>Kickxellaceae</taxon>
        <taxon>Mycoemilia</taxon>
    </lineage>
</organism>
<reference evidence="1" key="1">
    <citation type="submission" date="2022-07" db="EMBL/GenBank/DDBJ databases">
        <title>Phylogenomic reconstructions and comparative analyses of Kickxellomycotina fungi.</title>
        <authorList>
            <person name="Reynolds N.K."/>
            <person name="Stajich J.E."/>
            <person name="Barry K."/>
            <person name="Grigoriev I.V."/>
            <person name="Crous P."/>
            <person name="Smith M.E."/>
        </authorList>
    </citation>
    <scope>NUCLEOTIDE SEQUENCE</scope>
    <source>
        <strain evidence="1">NBRC 100468</strain>
    </source>
</reference>
<name>A0A9W7ZY16_9FUNG</name>
<proteinExistence type="predicted"/>
<dbReference type="AlphaFoldDB" id="A0A9W7ZY16"/>
<dbReference type="InterPro" id="IPR032675">
    <property type="entry name" value="LRR_dom_sf"/>
</dbReference>
<dbReference type="Gene3D" id="3.80.10.10">
    <property type="entry name" value="Ribonuclease Inhibitor"/>
    <property type="match status" value="1"/>
</dbReference>
<evidence type="ECO:0000313" key="1">
    <source>
        <dbReference type="EMBL" id="KAJ1915611.1"/>
    </source>
</evidence>
<sequence length="526" mass="61103">MPYYLPSELKYKICSNLNRADDKFTLEELKNVSLDWHMATMGYLFGCISNKDQFYAREGYTANYYKCNPNDIKKHYQMVKTISIEDYRGGQIPPEAQKWLMNYPNLKYVEINSPCKNSSYVRDIMHQNQQISSLCLSEAIEYGLHSFADYGKLDKLKSLKIRDSFIRIRIFDILDCYPALEELDVSTHDPLVIESAEVNSSDQIKTYPNLKSLKIEFKAPQEHNQFLSLKSIQRAFPNLQTLGYLTTESVGLPMKEPQRPGEVFILDSPFIGLTTHQFKYLTKLSLLYLTEYSAKLIGLYMPSLEHLIIHGFSIMDKKWMTKGYQYLLTKSNLLSLKTLIFDFDGYGNEDLNIEIFKVSPYERPLEKLSASNVISVNLPAITYLGLGTLNLNPRILFVLEQFPVLEKLSIKFDSFDGIETLIHSHHIPSVHILEVRLSSMIQDVHKFPLLLNIFPNVKVVRVFGLYNQFINLLKEKFEDVVFIRDDEDLYYPKRIYYPPSVNSFNNYNNMMINFTSAFDSLRNSLI</sequence>
<comment type="caution">
    <text evidence="1">The sequence shown here is derived from an EMBL/GenBank/DDBJ whole genome shotgun (WGS) entry which is preliminary data.</text>
</comment>
<evidence type="ECO:0000313" key="2">
    <source>
        <dbReference type="Proteomes" id="UP001150538"/>
    </source>
</evidence>
<protein>
    <recommendedName>
        <fullName evidence="3">F-box domain-containing protein</fullName>
    </recommendedName>
</protein>